<organism evidence="2 3">
    <name type="scientific">Trichostrongylus colubriformis</name>
    <name type="common">Black scour worm</name>
    <dbReference type="NCBI Taxonomy" id="6319"/>
    <lineage>
        <taxon>Eukaryota</taxon>
        <taxon>Metazoa</taxon>
        <taxon>Ecdysozoa</taxon>
        <taxon>Nematoda</taxon>
        <taxon>Chromadorea</taxon>
        <taxon>Rhabditida</taxon>
        <taxon>Rhabditina</taxon>
        <taxon>Rhabditomorpha</taxon>
        <taxon>Strongyloidea</taxon>
        <taxon>Trichostrongylidae</taxon>
        <taxon>Trichostrongylus</taxon>
    </lineage>
</organism>
<proteinExistence type="predicted"/>
<protein>
    <submittedName>
        <fullName evidence="2">Methyltransferase</fullName>
    </submittedName>
</protein>
<dbReference type="PANTHER" id="PTHR14614">
    <property type="entry name" value="HEPATOCELLULAR CARCINOMA-ASSOCIATED ANTIGEN"/>
    <property type="match status" value="1"/>
</dbReference>
<dbReference type="Gene3D" id="3.40.50.150">
    <property type="entry name" value="Vaccinia Virus protein VP39"/>
    <property type="match status" value="1"/>
</dbReference>
<evidence type="ECO:0000313" key="2">
    <source>
        <dbReference type="EMBL" id="KAK5973581.1"/>
    </source>
</evidence>
<dbReference type="Pfam" id="PF10294">
    <property type="entry name" value="Methyltransf_16"/>
    <property type="match status" value="1"/>
</dbReference>
<dbReference type="GO" id="GO:0008168">
    <property type="term" value="F:methyltransferase activity"/>
    <property type="evidence" value="ECO:0007669"/>
    <property type="project" value="UniProtKB-KW"/>
</dbReference>
<keyword evidence="2" id="KW-0489">Methyltransferase</keyword>
<dbReference type="SUPFAM" id="SSF53335">
    <property type="entry name" value="S-adenosyl-L-methionine-dependent methyltransferases"/>
    <property type="match status" value="1"/>
</dbReference>
<keyword evidence="1" id="KW-0732">Signal</keyword>
<sequence>MNIYCALLLVIIEETMASSAVDAQALVLYDDNQTPLKRFLAREKSVNIGSFSINLKQNWNENGVAGVLWDSAIVLSEYLVAHPDLVRGRQILELGAGIGLPSIVAAKLSAEKVLTTDQPSAIPLLKENLIANLQEEEMSAITIVPLDWTALPKEPLSADVILGADLVYNEELFDALQKVIMQIITPDNLMLMASKIRYPKDEHFFDTLRENFDVTKISYDDATDVVLFKILRIKKEL</sequence>
<accession>A0AAN8F524</accession>
<feature type="signal peptide" evidence="1">
    <location>
        <begin position="1"/>
        <end position="17"/>
    </location>
</feature>
<keyword evidence="3" id="KW-1185">Reference proteome</keyword>
<gene>
    <name evidence="2" type="ORF">GCK32_001781</name>
</gene>
<dbReference type="AlphaFoldDB" id="A0AAN8F524"/>
<keyword evidence="2" id="KW-0808">Transferase</keyword>
<evidence type="ECO:0000256" key="1">
    <source>
        <dbReference type="SAM" id="SignalP"/>
    </source>
</evidence>
<dbReference type="PANTHER" id="PTHR14614:SF132">
    <property type="entry name" value="PROTEIN-LYSINE METHYLTRANSFERASE C42C1.13"/>
    <property type="match status" value="1"/>
</dbReference>
<dbReference type="EMBL" id="WIXE01015306">
    <property type="protein sequence ID" value="KAK5973581.1"/>
    <property type="molecule type" value="Genomic_DNA"/>
</dbReference>
<dbReference type="CDD" id="cd02440">
    <property type="entry name" value="AdoMet_MTases"/>
    <property type="match status" value="1"/>
</dbReference>
<evidence type="ECO:0000313" key="3">
    <source>
        <dbReference type="Proteomes" id="UP001331761"/>
    </source>
</evidence>
<dbReference type="Proteomes" id="UP001331761">
    <property type="component" value="Unassembled WGS sequence"/>
</dbReference>
<comment type="caution">
    <text evidence="2">The sequence shown here is derived from an EMBL/GenBank/DDBJ whole genome shotgun (WGS) entry which is preliminary data.</text>
</comment>
<feature type="chain" id="PRO_5042868019" evidence="1">
    <location>
        <begin position="18"/>
        <end position="237"/>
    </location>
</feature>
<name>A0AAN8F524_TRICO</name>
<dbReference type="InterPro" id="IPR029063">
    <property type="entry name" value="SAM-dependent_MTases_sf"/>
</dbReference>
<dbReference type="InterPro" id="IPR019410">
    <property type="entry name" value="Methyltransf_16"/>
</dbReference>
<reference evidence="2 3" key="1">
    <citation type="submission" date="2019-10" db="EMBL/GenBank/DDBJ databases">
        <title>Assembly and Annotation for the nematode Trichostrongylus colubriformis.</title>
        <authorList>
            <person name="Martin J."/>
        </authorList>
    </citation>
    <scope>NUCLEOTIDE SEQUENCE [LARGE SCALE GENOMIC DNA]</scope>
    <source>
        <strain evidence="2">G859</strain>
        <tissue evidence="2">Whole worm</tissue>
    </source>
</reference>
<dbReference type="GO" id="GO:0032259">
    <property type="term" value="P:methylation"/>
    <property type="evidence" value="ECO:0007669"/>
    <property type="project" value="UniProtKB-KW"/>
</dbReference>